<evidence type="ECO:0000313" key="2">
    <source>
        <dbReference type="EMBL" id="QDS98952.1"/>
    </source>
</evidence>
<keyword evidence="3" id="KW-1185">Reference proteome</keyword>
<accession>A0A517MVP6</accession>
<name>A0A517MVP6_9BACT</name>
<proteinExistence type="predicted"/>
<feature type="region of interest" description="Disordered" evidence="1">
    <location>
        <begin position="1"/>
        <end position="49"/>
    </location>
</feature>
<organism evidence="2 3">
    <name type="scientific">Adhaeretor mobilis</name>
    <dbReference type="NCBI Taxonomy" id="1930276"/>
    <lineage>
        <taxon>Bacteria</taxon>
        <taxon>Pseudomonadati</taxon>
        <taxon>Planctomycetota</taxon>
        <taxon>Planctomycetia</taxon>
        <taxon>Pirellulales</taxon>
        <taxon>Lacipirellulaceae</taxon>
        <taxon>Adhaeretor</taxon>
    </lineage>
</organism>
<dbReference type="EMBL" id="CP036263">
    <property type="protein sequence ID" value="QDS98952.1"/>
    <property type="molecule type" value="Genomic_DNA"/>
</dbReference>
<gene>
    <name evidence="2" type="ORF">HG15A2_22400</name>
</gene>
<reference evidence="2 3" key="1">
    <citation type="submission" date="2019-02" db="EMBL/GenBank/DDBJ databases">
        <title>Deep-cultivation of Planctomycetes and their phenomic and genomic characterization uncovers novel biology.</title>
        <authorList>
            <person name="Wiegand S."/>
            <person name="Jogler M."/>
            <person name="Boedeker C."/>
            <person name="Pinto D."/>
            <person name="Vollmers J."/>
            <person name="Rivas-Marin E."/>
            <person name="Kohn T."/>
            <person name="Peeters S.H."/>
            <person name="Heuer A."/>
            <person name="Rast P."/>
            <person name="Oberbeckmann S."/>
            <person name="Bunk B."/>
            <person name="Jeske O."/>
            <person name="Meyerdierks A."/>
            <person name="Storesund J.E."/>
            <person name="Kallscheuer N."/>
            <person name="Luecker S."/>
            <person name="Lage O.M."/>
            <person name="Pohl T."/>
            <person name="Merkel B.J."/>
            <person name="Hornburger P."/>
            <person name="Mueller R.-W."/>
            <person name="Bruemmer F."/>
            <person name="Labrenz M."/>
            <person name="Spormann A.M."/>
            <person name="Op den Camp H."/>
            <person name="Overmann J."/>
            <person name="Amann R."/>
            <person name="Jetten M.S.M."/>
            <person name="Mascher T."/>
            <person name="Medema M.H."/>
            <person name="Devos D.P."/>
            <person name="Kaster A.-K."/>
            <person name="Ovreas L."/>
            <person name="Rohde M."/>
            <person name="Galperin M.Y."/>
            <person name="Jogler C."/>
        </authorList>
    </citation>
    <scope>NUCLEOTIDE SEQUENCE [LARGE SCALE GENOMIC DNA]</scope>
    <source>
        <strain evidence="2 3">HG15A2</strain>
    </source>
</reference>
<protein>
    <submittedName>
        <fullName evidence="2">Uncharacterized protein</fullName>
    </submittedName>
</protein>
<dbReference type="AlphaFoldDB" id="A0A517MVP6"/>
<sequence length="49" mass="5841">MPNRIEVPDELQSLIEKREGDERRNETEQTSNAPKEDRREGKDRRSESE</sequence>
<evidence type="ECO:0000313" key="3">
    <source>
        <dbReference type="Proteomes" id="UP000319852"/>
    </source>
</evidence>
<feature type="compositionally biased region" description="Basic and acidic residues" evidence="1">
    <location>
        <begin position="34"/>
        <end position="49"/>
    </location>
</feature>
<dbReference type="Proteomes" id="UP000319852">
    <property type="component" value="Chromosome"/>
</dbReference>
<dbReference type="RefSeq" id="WP_218932484.1">
    <property type="nucleotide sequence ID" value="NZ_CP036263.1"/>
</dbReference>
<dbReference type="KEGG" id="amob:HG15A2_22400"/>
<evidence type="ECO:0000256" key="1">
    <source>
        <dbReference type="SAM" id="MobiDB-lite"/>
    </source>
</evidence>
<feature type="compositionally biased region" description="Basic and acidic residues" evidence="1">
    <location>
        <begin position="15"/>
        <end position="27"/>
    </location>
</feature>